<dbReference type="OrthoDB" id="6281169at2"/>
<dbReference type="Proteomes" id="UP000239872">
    <property type="component" value="Unassembled WGS sequence"/>
</dbReference>
<dbReference type="Pfam" id="PF18962">
    <property type="entry name" value="Por_Secre_tail"/>
    <property type="match status" value="1"/>
</dbReference>
<dbReference type="NCBIfam" id="TIGR04183">
    <property type="entry name" value="Por_Secre_tail"/>
    <property type="match status" value="1"/>
</dbReference>
<comment type="caution">
    <text evidence="5">The sequence shown here is derived from an EMBL/GenBank/DDBJ whole genome shotgun (WGS) entry which is preliminary data.</text>
</comment>
<dbReference type="PANTHER" id="PTHR39319">
    <property type="entry name" value="SI:DKEY-256H2.1"/>
    <property type="match status" value="1"/>
</dbReference>
<gene>
    <name evidence="5" type="ORF">CJD36_001435</name>
</gene>
<dbReference type="InterPro" id="IPR053251">
    <property type="entry name" value="N-glycanase"/>
</dbReference>
<evidence type="ECO:0000256" key="2">
    <source>
        <dbReference type="SAM" id="SignalP"/>
    </source>
</evidence>
<protein>
    <recommendedName>
        <fullName evidence="7">Peptide-N-glycosidase F N-terminal domain-containing protein</fullName>
    </recommendedName>
</protein>
<feature type="chain" id="PRO_5015478644" description="Peptide-N-glycosidase F N-terminal domain-containing protein" evidence="2">
    <location>
        <begin position="21"/>
        <end position="651"/>
    </location>
</feature>
<keyword evidence="6" id="KW-1185">Reference proteome</keyword>
<dbReference type="EMBL" id="PPSL01000001">
    <property type="protein sequence ID" value="PQJ12440.1"/>
    <property type="molecule type" value="Genomic_DNA"/>
</dbReference>
<reference evidence="5 6" key="1">
    <citation type="submission" date="2018-01" db="EMBL/GenBank/DDBJ databases">
        <title>A novel member of the phylum Bacteroidetes isolated from glacier ice.</title>
        <authorList>
            <person name="Liu Q."/>
            <person name="Xin Y.-H."/>
        </authorList>
    </citation>
    <scope>NUCLEOTIDE SEQUENCE [LARGE SCALE GENOMIC DNA]</scope>
    <source>
        <strain evidence="5 6">RB1R16</strain>
    </source>
</reference>
<dbReference type="GO" id="GO:0016715">
    <property type="term" value="F:oxidoreductase activity, acting on paired donors, with incorporation or reduction of molecular oxygen, reduced ascorbate as one donor, and incorporation of one atom of oxygen"/>
    <property type="evidence" value="ECO:0007669"/>
    <property type="project" value="InterPro"/>
</dbReference>
<dbReference type="InterPro" id="IPR015197">
    <property type="entry name" value="PngaseF_C"/>
</dbReference>
<evidence type="ECO:0000256" key="1">
    <source>
        <dbReference type="ARBA" id="ARBA00023157"/>
    </source>
</evidence>
<dbReference type="RefSeq" id="WP_105037324.1">
    <property type="nucleotide sequence ID" value="NZ_PPSL01000001.1"/>
</dbReference>
<keyword evidence="2" id="KW-0732">Signal</keyword>
<evidence type="ECO:0000313" key="5">
    <source>
        <dbReference type="EMBL" id="PQJ12440.1"/>
    </source>
</evidence>
<feature type="domain" description="Peptide-N-glycosidase F C-terminal" evidence="3">
    <location>
        <begin position="190"/>
        <end position="275"/>
    </location>
</feature>
<dbReference type="Gene3D" id="2.60.120.230">
    <property type="match status" value="2"/>
</dbReference>
<dbReference type="Pfam" id="PF09113">
    <property type="entry name" value="N-glycanase_C"/>
    <property type="match status" value="1"/>
</dbReference>
<feature type="domain" description="Secretion system C-terminal sorting" evidence="4">
    <location>
        <begin position="575"/>
        <end position="638"/>
    </location>
</feature>
<sequence length="651" mass="70491">MKKVLLILLGCFLAAGSVKAAPGDTTWVQANNVQLSYYNNYDTSISFPTSGTSYRKVLMIFTLGKYACPGSPTYCGDWDYTVQNFLMTPTDTFELGRLITPYANSGAPRTPLTWKQRYFYDVTPYASKLTGPAIMRILFSGYSGGFTGDIKFAFIEGTPERNVTGVKRLWYGSFGYGGSPDINTHFPAITETAPNGTQSAELKFTVTGHGSDNTGCSEFCTKNYRVMLNGSAAVTKTIWRDNCGSNELFPQSGTWVYDRGNWCPGAIVYSHHNVLPGITAGSTFNTSLDFDAYTAAGGSPSYTTEAHMIYYGPMNRTVDASLEDIISPSNNENYFRENTICGKPTIHVRNSGSAAITTMTISYGLAGGTMQSYNWTGSIASMEEADVTLPEMYLLNDEAGVTGTRTFSASIASVNGAADEDATNNTMTSQYVNASLWPLTIRLGLATNNEATSGTASETSWKIYDMSNNVVAQRTNALVSTIYNDTVTLTSGCYRLELTDAGCNGLHWWANPSGVTSGTFLIRKLTGTIIPMAGYTTGGTYAHDFGCGFTKYFYATPWAAGVNELGTKAMAIDAYPNPAQDQLNIDLSGIDHVNGTLRILDVLGRVVITENCMESSKLINTSSLENGVYTVQFIDNADGSNKLQTRIIIAK</sequence>
<keyword evidence="1" id="KW-1015">Disulfide bond</keyword>
<dbReference type="InterPro" id="IPR026444">
    <property type="entry name" value="Secre_tail"/>
</dbReference>
<dbReference type="InterPro" id="IPR014784">
    <property type="entry name" value="Cu2_ascorb_mOase-like_C"/>
</dbReference>
<evidence type="ECO:0000259" key="4">
    <source>
        <dbReference type="Pfam" id="PF18962"/>
    </source>
</evidence>
<proteinExistence type="predicted"/>
<evidence type="ECO:0000313" key="6">
    <source>
        <dbReference type="Proteomes" id="UP000239872"/>
    </source>
</evidence>
<accession>A0A2S7SZR2</accession>
<evidence type="ECO:0000259" key="3">
    <source>
        <dbReference type="Pfam" id="PF09113"/>
    </source>
</evidence>
<dbReference type="SUPFAM" id="SSF49742">
    <property type="entry name" value="PHM/PNGase F"/>
    <property type="match status" value="1"/>
</dbReference>
<dbReference type="PANTHER" id="PTHR39319:SF1">
    <property type="entry name" value="SI:DKEY-256H2.1"/>
    <property type="match status" value="1"/>
</dbReference>
<name>A0A2S7SZR2_9BACT</name>
<dbReference type="AlphaFoldDB" id="A0A2S7SZR2"/>
<evidence type="ECO:0008006" key="7">
    <source>
        <dbReference type="Google" id="ProtNLM"/>
    </source>
</evidence>
<feature type="signal peptide" evidence="2">
    <location>
        <begin position="1"/>
        <end position="20"/>
    </location>
</feature>
<dbReference type="InterPro" id="IPR008977">
    <property type="entry name" value="PHM/PNGase_F_dom_sf"/>
</dbReference>
<organism evidence="5 6">
    <name type="scientific">Flavipsychrobacter stenotrophus</name>
    <dbReference type="NCBI Taxonomy" id="2077091"/>
    <lineage>
        <taxon>Bacteria</taxon>
        <taxon>Pseudomonadati</taxon>
        <taxon>Bacteroidota</taxon>
        <taxon>Chitinophagia</taxon>
        <taxon>Chitinophagales</taxon>
        <taxon>Chitinophagaceae</taxon>
        <taxon>Flavipsychrobacter</taxon>
    </lineage>
</organism>